<feature type="region of interest" description="Disordered" evidence="6">
    <location>
        <begin position="1"/>
        <end position="29"/>
    </location>
</feature>
<dbReference type="Gene3D" id="4.10.240.10">
    <property type="entry name" value="Zn(2)-C6 fungal-type DNA-binding domain"/>
    <property type="match status" value="1"/>
</dbReference>
<feature type="domain" description="Zn(2)-C6 fungal-type" evidence="7">
    <location>
        <begin position="32"/>
        <end position="62"/>
    </location>
</feature>
<dbReference type="Pfam" id="PF00172">
    <property type="entry name" value="Zn_clus"/>
    <property type="match status" value="1"/>
</dbReference>
<keyword evidence="9" id="KW-1185">Reference proteome</keyword>
<accession>A0A2B7XBC1</accession>
<gene>
    <name evidence="8" type="ORF">GX51_02577</name>
</gene>
<dbReference type="GO" id="GO:0005634">
    <property type="term" value="C:nucleus"/>
    <property type="evidence" value="ECO:0007669"/>
    <property type="project" value="UniProtKB-SubCell"/>
</dbReference>
<evidence type="ECO:0000256" key="2">
    <source>
        <dbReference type="ARBA" id="ARBA00023015"/>
    </source>
</evidence>
<evidence type="ECO:0000313" key="8">
    <source>
        <dbReference type="EMBL" id="PGH06189.1"/>
    </source>
</evidence>
<organism evidence="8 9">
    <name type="scientific">Blastomyces parvus</name>
    <dbReference type="NCBI Taxonomy" id="2060905"/>
    <lineage>
        <taxon>Eukaryota</taxon>
        <taxon>Fungi</taxon>
        <taxon>Dikarya</taxon>
        <taxon>Ascomycota</taxon>
        <taxon>Pezizomycotina</taxon>
        <taxon>Eurotiomycetes</taxon>
        <taxon>Eurotiomycetidae</taxon>
        <taxon>Onygenales</taxon>
        <taxon>Ajellomycetaceae</taxon>
        <taxon>Blastomyces</taxon>
    </lineage>
</organism>
<evidence type="ECO:0000256" key="6">
    <source>
        <dbReference type="SAM" id="MobiDB-lite"/>
    </source>
</evidence>
<keyword evidence="5" id="KW-0539">Nucleus</keyword>
<comment type="caution">
    <text evidence="8">The sequence shown here is derived from an EMBL/GenBank/DDBJ whole genome shotgun (WGS) entry which is preliminary data.</text>
</comment>
<comment type="subcellular location">
    <subcellularLocation>
        <location evidence="1">Nucleus</location>
    </subcellularLocation>
</comment>
<dbReference type="Proteomes" id="UP000224080">
    <property type="component" value="Unassembled WGS sequence"/>
</dbReference>
<proteinExistence type="predicted"/>
<dbReference type="PANTHER" id="PTHR47540:SF4">
    <property type="entry name" value="TRANSCRIPTION FACTOR RGLT"/>
    <property type="match status" value="1"/>
</dbReference>
<name>A0A2B7XBC1_9EURO</name>
<dbReference type="PROSITE" id="PS00463">
    <property type="entry name" value="ZN2_CY6_FUNGAL_1"/>
    <property type="match status" value="1"/>
</dbReference>
<feature type="region of interest" description="Disordered" evidence="6">
    <location>
        <begin position="349"/>
        <end position="385"/>
    </location>
</feature>
<dbReference type="InterPro" id="IPR051711">
    <property type="entry name" value="Stress_Response_Reg"/>
</dbReference>
<keyword evidence="2" id="KW-0805">Transcription regulation</keyword>
<dbReference type="AlphaFoldDB" id="A0A2B7XBC1"/>
<dbReference type="GO" id="GO:0008270">
    <property type="term" value="F:zinc ion binding"/>
    <property type="evidence" value="ECO:0007669"/>
    <property type="project" value="InterPro"/>
</dbReference>
<dbReference type="OrthoDB" id="10261408at2759"/>
<sequence>MAAIAEVSMSLSRNSSAGPGTESRVSRKRHAACDECRQRKLKCSGEAGGCSRCVKQSLYCHYSIQKPMGRPPKSRVRQEDAHTAVTATQFPDYSRFVPGMAQALLVPGATMDIPYTSYMMSPSLTGSCGPMYGEHGHGQTSIQLPSSHYPAPPPSRPQPSSAGVFTPPTNLAPFPAGSVPVASPEGFRQLQPLAPCSCVSYMYLYLNSLSTISSFPPSSQTLSVLYNAAINARGVIYCEICPQAFHSAVQNLMILGSLLNVLGDAWFKVSQMDAEHLGREVLSPSFIASLPSDPEERQRRWKRWLRHVVRHGVIGSAVTPMVDSVQEESTESPTLLSLIEELETRQRWYHAQPRSPSGCRGSAGTPRTSGDQPAGEASRQQDDEYWCTRTAGTAREVIARFGFNDDEMMG</sequence>
<dbReference type="InterPro" id="IPR001138">
    <property type="entry name" value="Zn2Cys6_DnaBD"/>
</dbReference>
<evidence type="ECO:0000256" key="4">
    <source>
        <dbReference type="ARBA" id="ARBA00023163"/>
    </source>
</evidence>
<dbReference type="GO" id="GO:0000981">
    <property type="term" value="F:DNA-binding transcription factor activity, RNA polymerase II-specific"/>
    <property type="evidence" value="ECO:0007669"/>
    <property type="project" value="InterPro"/>
</dbReference>
<feature type="region of interest" description="Disordered" evidence="6">
    <location>
        <begin position="137"/>
        <end position="167"/>
    </location>
</feature>
<dbReference type="CDD" id="cd00067">
    <property type="entry name" value="GAL4"/>
    <property type="match status" value="1"/>
</dbReference>
<dbReference type="GO" id="GO:0045944">
    <property type="term" value="P:positive regulation of transcription by RNA polymerase II"/>
    <property type="evidence" value="ECO:0007669"/>
    <property type="project" value="TreeGrafter"/>
</dbReference>
<reference evidence="8 9" key="1">
    <citation type="submission" date="2017-10" db="EMBL/GenBank/DDBJ databases">
        <title>Comparative genomics in systemic dimorphic fungi from Ajellomycetaceae.</title>
        <authorList>
            <person name="Munoz J.F."/>
            <person name="Mcewen J.G."/>
            <person name="Clay O.K."/>
            <person name="Cuomo C.A."/>
        </authorList>
    </citation>
    <scope>NUCLEOTIDE SEQUENCE [LARGE SCALE GENOMIC DNA]</scope>
    <source>
        <strain evidence="8 9">UAMH130</strain>
    </source>
</reference>
<evidence type="ECO:0000259" key="7">
    <source>
        <dbReference type="PROSITE" id="PS50048"/>
    </source>
</evidence>
<feature type="compositionally biased region" description="Polar residues" evidence="6">
    <location>
        <begin position="9"/>
        <end position="18"/>
    </location>
</feature>
<evidence type="ECO:0000256" key="3">
    <source>
        <dbReference type="ARBA" id="ARBA00023125"/>
    </source>
</evidence>
<dbReference type="InterPro" id="IPR036864">
    <property type="entry name" value="Zn2-C6_fun-type_DNA-bd_sf"/>
</dbReference>
<protein>
    <recommendedName>
        <fullName evidence="7">Zn(2)-C6 fungal-type domain-containing protein</fullName>
    </recommendedName>
</protein>
<keyword evidence="3" id="KW-0238">DNA-binding</keyword>
<dbReference type="SMART" id="SM00066">
    <property type="entry name" value="GAL4"/>
    <property type="match status" value="1"/>
</dbReference>
<evidence type="ECO:0000256" key="1">
    <source>
        <dbReference type="ARBA" id="ARBA00004123"/>
    </source>
</evidence>
<dbReference type="PROSITE" id="PS50048">
    <property type="entry name" value="ZN2_CY6_FUNGAL_2"/>
    <property type="match status" value="1"/>
</dbReference>
<dbReference type="STRING" id="2060905.A0A2B7XBC1"/>
<dbReference type="GO" id="GO:0043565">
    <property type="term" value="F:sequence-specific DNA binding"/>
    <property type="evidence" value="ECO:0007669"/>
    <property type="project" value="TreeGrafter"/>
</dbReference>
<dbReference type="PANTHER" id="PTHR47540">
    <property type="entry name" value="THIAMINE REPRESSIBLE GENES REGULATORY PROTEIN THI5"/>
    <property type="match status" value="1"/>
</dbReference>
<dbReference type="SUPFAM" id="SSF57701">
    <property type="entry name" value="Zn2/Cys6 DNA-binding domain"/>
    <property type="match status" value="1"/>
</dbReference>
<dbReference type="PRINTS" id="PR00755">
    <property type="entry name" value="AFLATOXINBRP"/>
</dbReference>
<keyword evidence="4" id="KW-0804">Transcription</keyword>
<evidence type="ECO:0000313" key="9">
    <source>
        <dbReference type="Proteomes" id="UP000224080"/>
    </source>
</evidence>
<dbReference type="EMBL" id="PDNC01000024">
    <property type="protein sequence ID" value="PGH06189.1"/>
    <property type="molecule type" value="Genomic_DNA"/>
</dbReference>
<evidence type="ECO:0000256" key="5">
    <source>
        <dbReference type="ARBA" id="ARBA00023242"/>
    </source>
</evidence>